<dbReference type="Pfam" id="PF25556">
    <property type="entry name" value="SET_TTL"/>
    <property type="match status" value="1"/>
</dbReference>
<dbReference type="InterPro" id="IPR057954">
    <property type="entry name" value="SET_TTL12"/>
</dbReference>
<dbReference type="OrthoDB" id="60477at2759"/>
<protein>
    <recommendedName>
        <fullName evidence="1">Tubulin--tyrosine ligase-like protein 12 SET-like domain-containing protein</fullName>
    </recommendedName>
</protein>
<feature type="domain" description="Tubulin--tyrosine ligase-like protein 12 SET-like" evidence="1">
    <location>
        <begin position="61"/>
        <end position="225"/>
    </location>
</feature>
<dbReference type="GO" id="GO:0005737">
    <property type="term" value="C:cytoplasm"/>
    <property type="evidence" value="ECO:0007669"/>
    <property type="project" value="TreeGrafter"/>
</dbReference>
<dbReference type="Pfam" id="PF03133">
    <property type="entry name" value="TTL"/>
    <property type="match status" value="1"/>
</dbReference>
<sequence>MGHDSEITAFLNFHKDQLIRSGVPEHFWKSLYKKLIRQTFDASNTFDLLKIERDDDKDDVIRSSLLLQASKDIQTSDPDHIYLIDHAWTYKIQDAKNQLRAHDALRQRLCNVFDIDTTQDKHEIANLLFEHMWKINNYYCISNNENVEDRLPIWYIMDEVGIAVIHSDDPNCRIVPFVYVNDQISYSILFPIKNIEKEDILCRDFGEGIIDKRKRDAFLIPWVPQLFEDDVNPITPSEEYFLSGHIKESLPDLSKLENITRQGNILKVFSQYSLVNMYLTNQKFSIVDNEDEADILWYTQHFKDFKTLSETPEKFVNQFPFEYVLTVKDLLCIICRRKTGIKWVPTSYNLQTELPNFVSYFQKRQQDGKDNYWIVKPFNLARGLDMHITDNLDYILRMSHTGPKIAQKYITNPVLFYRPECNGKVKFDIRYVFLLESVKPLRAHVYKNFFLRFANKTFELNSFEDYEKHFTVMNYTENANLKHMKCIDFITNWMLQYPDYDWEKVENSIFKMLKELLECATMEDPPCGLAHSPQSRALYAADIMLEWTEDKEIQPKLLEINFTPDCKRACDYYPDFFNDIFSVLFLNESKDTIVQL</sequence>
<dbReference type="Proteomes" id="UP001153709">
    <property type="component" value="Chromosome 10"/>
</dbReference>
<gene>
    <name evidence="2" type="ORF">DIABBA_LOCUS2624</name>
</gene>
<organism evidence="2 3">
    <name type="scientific">Diabrotica balteata</name>
    <name type="common">Banded cucumber beetle</name>
    <dbReference type="NCBI Taxonomy" id="107213"/>
    <lineage>
        <taxon>Eukaryota</taxon>
        <taxon>Metazoa</taxon>
        <taxon>Ecdysozoa</taxon>
        <taxon>Arthropoda</taxon>
        <taxon>Hexapoda</taxon>
        <taxon>Insecta</taxon>
        <taxon>Pterygota</taxon>
        <taxon>Neoptera</taxon>
        <taxon>Endopterygota</taxon>
        <taxon>Coleoptera</taxon>
        <taxon>Polyphaga</taxon>
        <taxon>Cucujiformia</taxon>
        <taxon>Chrysomeloidea</taxon>
        <taxon>Chrysomelidae</taxon>
        <taxon>Galerucinae</taxon>
        <taxon>Diabroticina</taxon>
        <taxon>Diabroticites</taxon>
        <taxon>Diabrotica</taxon>
    </lineage>
</organism>
<dbReference type="InterPro" id="IPR027749">
    <property type="entry name" value="TTLL12"/>
</dbReference>
<name>A0A9N9SSU9_DIABA</name>
<dbReference type="EMBL" id="OU898285">
    <property type="protein sequence ID" value="CAG9828724.1"/>
    <property type="molecule type" value="Genomic_DNA"/>
</dbReference>
<accession>A0A9N9SSU9</accession>
<dbReference type="PROSITE" id="PS51221">
    <property type="entry name" value="TTL"/>
    <property type="match status" value="1"/>
</dbReference>
<reference evidence="2" key="1">
    <citation type="submission" date="2022-01" db="EMBL/GenBank/DDBJ databases">
        <authorList>
            <person name="King R."/>
        </authorList>
    </citation>
    <scope>NUCLEOTIDE SEQUENCE</scope>
</reference>
<evidence type="ECO:0000313" key="3">
    <source>
        <dbReference type="Proteomes" id="UP001153709"/>
    </source>
</evidence>
<evidence type="ECO:0000259" key="1">
    <source>
        <dbReference type="Pfam" id="PF25556"/>
    </source>
</evidence>
<dbReference type="InterPro" id="IPR004344">
    <property type="entry name" value="TTL/TTLL_fam"/>
</dbReference>
<dbReference type="AlphaFoldDB" id="A0A9N9SSU9"/>
<dbReference type="SUPFAM" id="SSF56059">
    <property type="entry name" value="Glutathione synthetase ATP-binding domain-like"/>
    <property type="match status" value="1"/>
</dbReference>
<dbReference type="Gene3D" id="3.30.470.20">
    <property type="entry name" value="ATP-grasp fold, B domain"/>
    <property type="match status" value="1"/>
</dbReference>
<keyword evidence="3" id="KW-1185">Reference proteome</keyword>
<dbReference type="PANTHER" id="PTHR46088:SF1">
    <property type="entry name" value="TUBULIN--TYROSINE LIGASE-LIKE PROTEIN 12"/>
    <property type="match status" value="1"/>
</dbReference>
<proteinExistence type="predicted"/>
<dbReference type="PANTHER" id="PTHR46088">
    <property type="entry name" value="TUBULIN--TYROSINE LIGASE-LIKE PROTEIN 12"/>
    <property type="match status" value="1"/>
</dbReference>
<evidence type="ECO:0000313" key="2">
    <source>
        <dbReference type="EMBL" id="CAG9828724.1"/>
    </source>
</evidence>